<dbReference type="PANTHER" id="PTHR43884:SF12">
    <property type="entry name" value="ISOVALERYL-COA DEHYDROGENASE, MITOCHONDRIAL-RELATED"/>
    <property type="match status" value="1"/>
</dbReference>
<keyword evidence="2" id="KW-0285">Flavoprotein</keyword>
<accession>A0ABT2UK79</accession>
<dbReference type="InterPro" id="IPR009100">
    <property type="entry name" value="AcylCoA_DH/oxidase_NM_dom_sf"/>
</dbReference>
<evidence type="ECO:0000259" key="16">
    <source>
        <dbReference type="Pfam" id="PF08028"/>
    </source>
</evidence>
<comment type="subcellular location">
    <subcellularLocation>
        <location evidence="1">Cytoplasm</location>
    </subcellularLocation>
</comment>
<feature type="domain" description="Acyl-CoA dehydrogenase C-terminal" evidence="16">
    <location>
        <begin position="261"/>
        <end position="389"/>
    </location>
</feature>
<dbReference type="SUPFAM" id="SSF56645">
    <property type="entry name" value="Acyl-CoA dehydrogenase NM domain-like"/>
    <property type="match status" value="1"/>
</dbReference>
<dbReference type="EC" id="1.14.14.21" evidence="9"/>
<keyword evidence="5" id="KW-0560">Oxidoreductase</keyword>
<evidence type="ECO:0000256" key="13">
    <source>
        <dbReference type="ARBA" id="ARBA00049456"/>
    </source>
</evidence>
<evidence type="ECO:0000256" key="2">
    <source>
        <dbReference type="ARBA" id="ARBA00022630"/>
    </source>
</evidence>
<dbReference type="InterPro" id="IPR036250">
    <property type="entry name" value="AcylCo_DH-like_C"/>
</dbReference>
<gene>
    <name evidence="17" type="ORF">OB236_19490</name>
</gene>
<evidence type="ECO:0000259" key="15">
    <source>
        <dbReference type="Pfam" id="PF02771"/>
    </source>
</evidence>
<evidence type="ECO:0000256" key="4">
    <source>
        <dbReference type="ARBA" id="ARBA00022741"/>
    </source>
</evidence>
<comment type="caution">
    <text evidence="17">The sequence shown here is derived from an EMBL/GenBank/DDBJ whole genome shotgun (WGS) entry which is preliminary data.</text>
</comment>
<evidence type="ECO:0000256" key="11">
    <source>
        <dbReference type="ARBA" id="ARBA00047859"/>
    </source>
</evidence>
<dbReference type="Pfam" id="PF02770">
    <property type="entry name" value="Acyl-CoA_dh_M"/>
    <property type="match status" value="1"/>
</dbReference>
<evidence type="ECO:0000259" key="14">
    <source>
        <dbReference type="Pfam" id="PF02770"/>
    </source>
</evidence>
<evidence type="ECO:0000256" key="9">
    <source>
        <dbReference type="ARBA" id="ARBA00034328"/>
    </source>
</evidence>
<dbReference type="EMBL" id="JAOQIO010000084">
    <property type="protein sequence ID" value="MCU6794292.1"/>
    <property type="molecule type" value="Genomic_DNA"/>
</dbReference>
<dbReference type="InterPro" id="IPR013107">
    <property type="entry name" value="Acyl-CoA_DH_C"/>
</dbReference>
<evidence type="ECO:0000256" key="3">
    <source>
        <dbReference type="ARBA" id="ARBA00022643"/>
    </source>
</evidence>
<dbReference type="PANTHER" id="PTHR43884">
    <property type="entry name" value="ACYL-COA DEHYDROGENASE"/>
    <property type="match status" value="1"/>
</dbReference>
<dbReference type="PIRSF" id="PIRSF016578">
    <property type="entry name" value="HsaA"/>
    <property type="match status" value="1"/>
</dbReference>
<organism evidence="17 18">
    <name type="scientific">Paenibacillus baimaensis</name>
    <dbReference type="NCBI Taxonomy" id="2982185"/>
    <lineage>
        <taxon>Bacteria</taxon>
        <taxon>Bacillati</taxon>
        <taxon>Bacillota</taxon>
        <taxon>Bacilli</taxon>
        <taxon>Bacillales</taxon>
        <taxon>Paenibacillaceae</taxon>
        <taxon>Paenibacillus</taxon>
    </lineage>
</organism>
<dbReference type="Pfam" id="PF08028">
    <property type="entry name" value="Acyl-CoA_dh_2"/>
    <property type="match status" value="1"/>
</dbReference>
<keyword evidence="18" id="KW-1185">Reference proteome</keyword>
<reference evidence="17 18" key="1">
    <citation type="submission" date="2022-09" db="EMBL/GenBank/DDBJ databases">
        <authorList>
            <person name="Han X.L."/>
            <person name="Wang Q."/>
            <person name="Lu T."/>
        </authorList>
    </citation>
    <scope>NUCLEOTIDE SEQUENCE [LARGE SCALE GENOMIC DNA]</scope>
    <source>
        <strain evidence="17 18">WQ 127069</strain>
    </source>
</reference>
<evidence type="ECO:0000313" key="18">
    <source>
        <dbReference type="Proteomes" id="UP001652445"/>
    </source>
</evidence>
<evidence type="ECO:0000256" key="12">
    <source>
        <dbReference type="ARBA" id="ARBA00048445"/>
    </source>
</evidence>
<dbReference type="InterPro" id="IPR006091">
    <property type="entry name" value="Acyl-CoA_Oxase/DH_mid-dom"/>
</dbReference>
<comment type="similarity">
    <text evidence="8">Belongs to the DszC flavin monooxygenase family.</text>
</comment>
<dbReference type="Pfam" id="PF02771">
    <property type="entry name" value="Acyl-CoA_dh_N"/>
    <property type="match status" value="1"/>
</dbReference>
<evidence type="ECO:0000256" key="10">
    <source>
        <dbReference type="ARBA" id="ARBA00034345"/>
    </source>
</evidence>
<evidence type="ECO:0000256" key="8">
    <source>
        <dbReference type="ARBA" id="ARBA00034317"/>
    </source>
</evidence>
<proteinExistence type="inferred from homology"/>
<name>A0ABT2UK79_9BACL</name>
<dbReference type="InterPro" id="IPR046373">
    <property type="entry name" value="Acyl-CoA_Oxase/DH_mid-dom_sf"/>
</dbReference>
<keyword evidence="6" id="KW-0503">Monooxygenase</keyword>
<keyword evidence="3" id="KW-0288">FMN</keyword>
<dbReference type="Gene3D" id="1.10.540.10">
    <property type="entry name" value="Acyl-CoA dehydrogenase/oxidase, N-terminal domain"/>
    <property type="match status" value="1"/>
</dbReference>
<comment type="pathway">
    <text evidence="7">Sulfur metabolism; dibenzothiophene degradation.</text>
</comment>
<dbReference type="Gene3D" id="1.20.140.10">
    <property type="entry name" value="Butyryl-CoA Dehydrogenase, subunit A, domain 3"/>
    <property type="match status" value="1"/>
</dbReference>
<comment type="catalytic activity">
    <reaction evidence="12">
        <text>dibenzothiophene 5-oxide + FMNH2 + O2 = dibenzothiophene 5,5-dioxide + FMN + H2O + H(+)</text>
        <dbReference type="Rhea" id="RHEA:49080"/>
        <dbReference type="ChEBI" id="CHEBI:15377"/>
        <dbReference type="ChEBI" id="CHEBI:15378"/>
        <dbReference type="ChEBI" id="CHEBI:15379"/>
        <dbReference type="ChEBI" id="CHEBI:23683"/>
        <dbReference type="ChEBI" id="CHEBI:57618"/>
        <dbReference type="ChEBI" id="CHEBI:58210"/>
        <dbReference type="ChEBI" id="CHEBI:90356"/>
    </reaction>
</comment>
<evidence type="ECO:0000313" key="17">
    <source>
        <dbReference type="EMBL" id="MCU6794292.1"/>
    </source>
</evidence>
<protein>
    <recommendedName>
        <fullName evidence="10">Dibenzothiophene monooxygenase</fullName>
        <ecNumber evidence="9">1.14.14.21</ecNumber>
    </recommendedName>
</protein>
<dbReference type="InterPro" id="IPR013786">
    <property type="entry name" value="AcylCoA_DH/ox_N"/>
</dbReference>
<evidence type="ECO:0000256" key="6">
    <source>
        <dbReference type="ARBA" id="ARBA00023033"/>
    </source>
</evidence>
<feature type="domain" description="Acyl-CoA oxidase/dehydrogenase middle" evidence="14">
    <location>
        <begin position="147"/>
        <end position="232"/>
    </location>
</feature>
<comment type="catalytic activity">
    <reaction evidence="11">
        <text>dibenzothiophene + FMNH2 + O2 = dibenzothiophene 5-oxide + FMN + H2O + H(+)</text>
        <dbReference type="Rhea" id="RHEA:49076"/>
        <dbReference type="ChEBI" id="CHEBI:15377"/>
        <dbReference type="ChEBI" id="CHEBI:15378"/>
        <dbReference type="ChEBI" id="CHEBI:15379"/>
        <dbReference type="ChEBI" id="CHEBI:23681"/>
        <dbReference type="ChEBI" id="CHEBI:23683"/>
        <dbReference type="ChEBI" id="CHEBI:57618"/>
        <dbReference type="ChEBI" id="CHEBI:58210"/>
    </reaction>
</comment>
<evidence type="ECO:0000256" key="7">
    <source>
        <dbReference type="ARBA" id="ARBA00034307"/>
    </source>
</evidence>
<dbReference type="RefSeq" id="WP_262685464.1">
    <property type="nucleotide sequence ID" value="NZ_JAOQIO010000084.1"/>
</dbReference>
<feature type="domain" description="Acyl-CoA dehydrogenase/oxidase N-terminal" evidence="15">
    <location>
        <begin position="17"/>
        <end position="131"/>
    </location>
</feature>
<dbReference type="Gene3D" id="2.40.110.10">
    <property type="entry name" value="Butyryl-CoA Dehydrogenase, subunit A, domain 2"/>
    <property type="match status" value="1"/>
</dbReference>
<evidence type="ECO:0000256" key="1">
    <source>
        <dbReference type="ARBA" id="ARBA00004496"/>
    </source>
</evidence>
<keyword evidence="4" id="KW-0547">Nucleotide-binding</keyword>
<sequence length="415" mass="45492">MFSFDDHASRVEQFEYTNEQYDLVQRIRRIGRTQIGPAARQTDRDGTFPTVGINALRQAGLTGLCVPKASGGSGAGVYGDTLMLALALMEIASWCSSTSQVFTLHHTGVQLVHAMGNEAQQRYFFQEALDGHLFASFGSEAGPNRFQLDSTLRQADGSSGYRLTGSKQFATSSTGSKWAFWRSVSGDVGGTQDDRYVMPIVQLSAPGVTITDDWNGIGQRGTGSGHVTADNVWIPNEHLFGKPGSYQECADYFAAQFQINFAAQFVGMAQGAYRDALNYVKDRARPWGEHAHASEDPFIQLRVADMATKLASAQQSVIRAARMLLAYMTYPDLRSSIHIAASHAKITATEVSLDVTNSIFQVMGASSATQKYGFDLYYRNARTLTLHDPVDRRREAVGKYELGLAEPVPLPDKAR</sequence>
<evidence type="ECO:0000256" key="5">
    <source>
        <dbReference type="ARBA" id="ARBA00023002"/>
    </source>
</evidence>
<comment type="catalytic activity">
    <reaction evidence="13">
        <text>dibenzothiophene + 2 FMNH2 + 2 O2 = dibenzothiophene 5,5-dioxide + 2 FMN + 2 H2O + 2 H(+)</text>
        <dbReference type="Rhea" id="RHEA:49072"/>
        <dbReference type="ChEBI" id="CHEBI:15377"/>
        <dbReference type="ChEBI" id="CHEBI:15378"/>
        <dbReference type="ChEBI" id="CHEBI:15379"/>
        <dbReference type="ChEBI" id="CHEBI:23681"/>
        <dbReference type="ChEBI" id="CHEBI:57618"/>
        <dbReference type="ChEBI" id="CHEBI:58210"/>
        <dbReference type="ChEBI" id="CHEBI:90356"/>
        <dbReference type="EC" id="1.14.14.21"/>
    </reaction>
</comment>
<dbReference type="Proteomes" id="UP001652445">
    <property type="component" value="Unassembled WGS sequence"/>
</dbReference>
<dbReference type="SUPFAM" id="SSF47203">
    <property type="entry name" value="Acyl-CoA dehydrogenase C-terminal domain-like"/>
    <property type="match status" value="1"/>
</dbReference>
<dbReference type="InterPro" id="IPR037069">
    <property type="entry name" value="AcylCoA_DH/ox_N_sf"/>
</dbReference>